<dbReference type="InterPro" id="IPR022715">
    <property type="entry name" value="DUF2671"/>
</dbReference>
<proteinExistence type="predicted"/>
<evidence type="ECO:0000256" key="1">
    <source>
        <dbReference type="SAM" id="MobiDB-lite"/>
    </source>
</evidence>
<sequence length="85" mass="9692">MKEKNAPILNSPTKKTTNSLDTDNNPFFNVRYICQSTTLITESIQKGFDVAQLPNGDITVTEIKTVNVHYHWDSFKQKFVKVSQS</sequence>
<evidence type="ECO:0000313" key="2">
    <source>
        <dbReference type="EMBL" id="BFD46501.1"/>
    </source>
</evidence>
<feature type="region of interest" description="Disordered" evidence="1">
    <location>
        <begin position="1"/>
        <end position="21"/>
    </location>
</feature>
<protein>
    <submittedName>
        <fullName evidence="2">Uncharacterized protein</fullName>
    </submittedName>
</protein>
<feature type="compositionally biased region" description="Polar residues" evidence="1">
    <location>
        <begin position="8"/>
        <end position="21"/>
    </location>
</feature>
<name>A0AAT9G9K6_9RICK</name>
<reference evidence="2" key="1">
    <citation type="submission" date="2024-01" db="EMBL/GenBank/DDBJ databases">
        <title>Sequencing the genomes of a sandfly, Sergentomyia squamirostris, and its two endosymbionts.</title>
        <authorList>
            <person name="Itokawa K."/>
            <person name="Sanjoba C."/>
        </authorList>
    </citation>
    <scope>NUCLEOTIDE SEQUENCE</scope>
    <source>
        <strain evidence="2">RiSSQ</strain>
    </source>
</reference>
<dbReference type="EMBL" id="AP029170">
    <property type="protein sequence ID" value="BFD46501.1"/>
    <property type="molecule type" value="Genomic_DNA"/>
</dbReference>
<accession>A0AAT9G9K6</accession>
<dbReference type="Pfam" id="PF10877">
    <property type="entry name" value="DUF2671"/>
    <property type="match status" value="1"/>
</dbReference>
<gene>
    <name evidence="2" type="ORF">DMENIID0002_11470</name>
</gene>
<organism evidence="2">
    <name type="scientific">Candidatus Tisiphia endosymbiont of Sergentomyia squamirostris</name>
    <dbReference type="NCBI Taxonomy" id="3113639"/>
    <lineage>
        <taxon>Bacteria</taxon>
        <taxon>Pseudomonadati</taxon>
        <taxon>Pseudomonadota</taxon>
        <taxon>Alphaproteobacteria</taxon>
        <taxon>Rickettsiales</taxon>
        <taxon>Rickettsiaceae</taxon>
        <taxon>Rickettsieae</taxon>
        <taxon>Candidatus Tisiphia</taxon>
    </lineage>
</organism>
<dbReference type="AlphaFoldDB" id="A0AAT9G9K6"/>